<dbReference type="Gene3D" id="1.10.357.40">
    <property type="entry name" value="YbiA-like"/>
    <property type="match status" value="1"/>
</dbReference>
<accession>A0A179FEU1</accession>
<feature type="region of interest" description="Disordered" evidence="1">
    <location>
        <begin position="1"/>
        <end position="26"/>
    </location>
</feature>
<sequence length="243" mass="27368">MSPLPTGGDLPAGHTAEKSDQSPSEKLSIYQYRKVKPKRSVSSRLTPSIQSIKAIEMTGSNTNADSTLYFWRDADTKTGWLSQWYYCPFTDDKDPNIVYDTAEHYMMYHKAILFNDQAVADEILQAGHPRNVKALGRKVQNFSEDTWKKHRVDIVQKGNLLKFTTAVTEEGFRKGTGENAPLIDGSLREMLLATGTSEIVEASPFDKIWGIGFKADVAENARKHWGLNLLGKALMEVREQLRK</sequence>
<dbReference type="GeneID" id="28855604"/>
<dbReference type="RefSeq" id="XP_018141429.1">
    <property type="nucleotide sequence ID" value="XM_018291610.1"/>
</dbReference>
<dbReference type="InterPro" id="IPR012816">
    <property type="entry name" value="NADAR"/>
</dbReference>
<protein>
    <recommendedName>
        <fullName evidence="2">NADAR domain-containing protein</fullName>
    </recommendedName>
</protein>
<evidence type="ECO:0000259" key="2">
    <source>
        <dbReference type="Pfam" id="PF08719"/>
    </source>
</evidence>
<comment type="caution">
    <text evidence="3">The sequence shown here is derived from an EMBL/GenBank/DDBJ whole genome shotgun (WGS) entry which is preliminary data.</text>
</comment>
<evidence type="ECO:0000256" key="1">
    <source>
        <dbReference type="SAM" id="MobiDB-lite"/>
    </source>
</evidence>
<gene>
    <name evidence="3" type="ORF">VFPPC_13838</name>
</gene>
<dbReference type="OrthoDB" id="206452at2759"/>
<dbReference type="SUPFAM" id="SSF143990">
    <property type="entry name" value="YbiA-like"/>
    <property type="match status" value="1"/>
</dbReference>
<name>A0A179FEU1_METCM</name>
<reference evidence="3 4" key="1">
    <citation type="journal article" date="2016" name="PLoS Pathog.">
        <title>Biosynthesis of antibiotic leucinostatins in bio-control fungus Purpureocillium lilacinum and their inhibition on phytophthora revealed by genome mining.</title>
        <authorList>
            <person name="Wang G."/>
            <person name="Liu Z."/>
            <person name="Lin R."/>
            <person name="Li E."/>
            <person name="Mao Z."/>
            <person name="Ling J."/>
            <person name="Yang Y."/>
            <person name="Yin W.B."/>
            <person name="Xie B."/>
        </authorList>
    </citation>
    <scope>NUCLEOTIDE SEQUENCE [LARGE SCALE GENOMIC DNA]</scope>
    <source>
        <strain evidence="3">170</strain>
    </source>
</reference>
<organism evidence="3 4">
    <name type="scientific">Pochonia chlamydosporia 170</name>
    <dbReference type="NCBI Taxonomy" id="1380566"/>
    <lineage>
        <taxon>Eukaryota</taxon>
        <taxon>Fungi</taxon>
        <taxon>Dikarya</taxon>
        <taxon>Ascomycota</taxon>
        <taxon>Pezizomycotina</taxon>
        <taxon>Sordariomycetes</taxon>
        <taxon>Hypocreomycetidae</taxon>
        <taxon>Hypocreales</taxon>
        <taxon>Clavicipitaceae</taxon>
        <taxon>Pochonia</taxon>
    </lineage>
</organism>
<keyword evidence="4" id="KW-1185">Reference proteome</keyword>
<dbReference type="Proteomes" id="UP000078397">
    <property type="component" value="Unassembled WGS sequence"/>
</dbReference>
<proteinExistence type="predicted"/>
<dbReference type="NCBIfam" id="TIGR02464">
    <property type="entry name" value="ribofla_fusion"/>
    <property type="match status" value="1"/>
</dbReference>
<dbReference type="AlphaFoldDB" id="A0A179FEU1"/>
<evidence type="ECO:0000313" key="4">
    <source>
        <dbReference type="Proteomes" id="UP000078397"/>
    </source>
</evidence>
<evidence type="ECO:0000313" key="3">
    <source>
        <dbReference type="EMBL" id="OAQ64115.1"/>
    </source>
</evidence>
<feature type="domain" description="NADAR" evidence="2">
    <location>
        <begin position="69"/>
        <end position="242"/>
    </location>
</feature>
<dbReference type="STRING" id="1380566.A0A179FEU1"/>
<dbReference type="CDD" id="cd15457">
    <property type="entry name" value="NADAR"/>
    <property type="match status" value="1"/>
</dbReference>
<dbReference type="KEGG" id="pchm:VFPPC_13838"/>
<dbReference type="InterPro" id="IPR037238">
    <property type="entry name" value="YbiA-like_sf"/>
</dbReference>
<dbReference type="EMBL" id="LSBJ02000005">
    <property type="protein sequence ID" value="OAQ64115.1"/>
    <property type="molecule type" value="Genomic_DNA"/>
</dbReference>
<dbReference type="Pfam" id="PF08719">
    <property type="entry name" value="NADAR"/>
    <property type="match status" value="1"/>
</dbReference>